<keyword evidence="5" id="KW-0560">Oxidoreductase</keyword>
<dbReference type="GO" id="GO:0004499">
    <property type="term" value="F:N,N-dimethylaniline monooxygenase activity"/>
    <property type="evidence" value="ECO:0007669"/>
    <property type="project" value="InterPro"/>
</dbReference>
<feature type="compositionally biased region" description="Basic and acidic residues" evidence="7">
    <location>
        <begin position="490"/>
        <end position="500"/>
    </location>
</feature>
<evidence type="ECO:0000313" key="9">
    <source>
        <dbReference type="Proteomes" id="UP000243797"/>
    </source>
</evidence>
<accession>A0A2K1QZ67</accession>
<sequence length="514" mass="57566">MASETYDVVIIGAGISGIDAAYRVQEQLPGAKYTILEARESIGGTWDLFRFPGIRSDSDLHTFGFPFRPWKLHNAIAEAPLILDYMKETAAEFGIDKHIQFKHKVDTAEWSTKRQKWSIAVTANDSQKKTIQGTFLFFCTGYYDYKNPLSADIPGLSDFKGLTVHPQFWPENLDYTDKKVVIIGSGATAVTILPNMAKHTPHVTMLQRSPTYIVAMPQDDAINRTLRTIFPSGVAYRFIRLRFILLAYLSYTIFQAFPNFARKLLLGQTRKLLPKDYQLDPNFNPKYNPWDQRLCVSPKGDFYSAIRNGRASVVTGEISSVNEHDILLKDGTKLDADIIVTATGLRLQIAGGAKIFVDGRPVTTGDHYVYRHAMLSDIPNAWLFVGYTNASWTLGSDSTAHYACRLINYMRGKGIGSATPRVGDKGMQREPLLGLNSTYVKKGENVLPSAGTGERWKPRSMYLWDLWEAKRSDFGELEFRSESEVLDIGDGERKEQRDSVADTIAAGKDQIAAA</sequence>
<comment type="caution">
    <text evidence="8">The sequence shown here is derived from an EMBL/GenBank/DDBJ whole genome shotgun (WGS) entry which is preliminary data.</text>
</comment>
<dbReference type="InterPro" id="IPR036188">
    <property type="entry name" value="FAD/NAD-bd_sf"/>
</dbReference>
<dbReference type="PANTHER" id="PTHR43872:SF1">
    <property type="entry name" value="MONOOXYGENASE, PUTATIVE (AFU_ORTHOLOGUE AFUA_8G02570)-RELATED"/>
    <property type="match status" value="1"/>
</dbReference>
<dbReference type="GO" id="GO:0050660">
    <property type="term" value="F:flavin adenine dinucleotide binding"/>
    <property type="evidence" value="ECO:0007669"/>
    <property type="project" value="InterPro"/>
</dbReference>
<dbReference type="Gene3D" id="3.50.50.60">
    <property type="entry name" value="FAD/NAD(P)-binding domain"/>
    <property type="match status" value="1"/>
</dbReference>
<dbReference type="EMBL" id="NKHZ01000025">
    <property type="protein sequence ID" value="PNS20290.1"/>
    <property type="molecule type" value="Genomic_DNA"/>
</dbReference>
<dbReference type="STRING" id="2082308.A0A2K1QZ67"/>
<dbReference type="GO" id="GO:0050661">
    <property type="term" value="F:NADP binding"/>
    <property type="evidence" value="ECO:0007669"/>
    <property type="project" value="InterPro"/>
</dbReference>
<keyword evidence="9" id="KW-1185">Reference proteome</keyword>
<evidence type="ECO:0000256" key="3">
    <source>
        <dbReference type="ARBA" id="ARBA00022827"/>
    </source>
</evidence>
<name>A0A2K1QZ67_9PEZI</name>
<evidence type="ECO:0000256" key="7">
    <source>
        <dbReference type="SAM" id="MobiDB-lite"/>
    </source>
</evidence>
<proteinExistence type="predicted"/>
<evidence type="ECO:0000256" key="4">
    <source>
        <dbReference type="ARBA" id="ARBA00022857"/>
    </source>
</evidence>
<dbReference type="InterPro" id="IPR051820">
    <property type="entry name" value="FAD-binding_MO"/>
</dbReference>
<comment type="cofactor">
    <cofactor evidence="1">
        <name>FAD</name>
        <dbReference type="ChEBI" id="CHEBI:57692"/>
    </cofactor>
</comment>
<dbReference type="FunFam" id="3.50.50.60:FF:000228">
    <property type="entry name" value="FAD-containing monooxygenase EthA"/>
    <property type="match status" value="1"/>
</dbReference>
<protein>
    <submittedName>
        <fullName evidence="8">Uncharacterized protein</fullName>
    </submittedName>
</protein>
<dbReference type="InParanoid" id="A0A2K1QZ67"/>
<gene>
    <name evidence="8" type="ORF">CAC42_5740</name>
</gene>
<reference evidence="8 9" key="1">
    <citation type="submission" date="2017-06" db="EMBL/GenBank/DDBJ databases">
        <title>Draft genome sequence of a variant of Elsinoe murrayae.</title>
        <authorList>
            <person name="Cheng Q."/>
        </authorList>
    </citation>
    <scope>NUCLEOTIDE SEQUENCE [LARGE SCALE GENOMIC DNA]</scope>
    <source>
        <strain evidence="8 9">CQ-2017a</strain>
    </source>
</reference>
<dbReference type="AlphaFoldDB" id="A0A2K1QZ67"/>
<dbReference type="PANTHER" id="PTHR43872">
    <property type="entry name" value="MONOOXYGENASE, PUTATIVE (AFU_ORTHOLOGUE AFUA_8G02570)-RELATED"/>
    <property type="match status" value="1"/>
</dbReference>
<feature type="region of interest" description="Disordered" evidence="7">
    <location>
        <begin position="490"/>
        <end position="514"/>
    </location>
</feature>
<dbReference type="Pfam" id="PF00743">
    <property type="entry name" value="FMO-like"/>
    <property type="match status" value="1"/>
</dbReference>
<keyword evidence="3" id="KW-0274">FAD</keyword>
<evidence type="ECO:0000256" key="1">
    <source>
        <dbReference type="ARBA" id="ARBA00001974"/>
    </source>
</evidence>
<keyword evidence="4" id="KW-0521">NADP</keyword>
<evidence type="ECO:0000256" key="6">
    <source>
        <dbReference type="ARBA" id="ARBA00023033"/>
    </source>
</evidence>
<dbReference type="OrthoDB" id="66881at2759"/>
<dbReference type="InterPro" id="IPR020946">
    <property type="entry name" value="Flavin_mOase-like"/>
</dbReference>
<evidence type="ECO:0000313" key="8">
    <source>
        <dbReference type="EMBL" id="PNS20290.1"/>
    </source>
</evidence>
<organism evidence="8 9">
    <name type="scientific">Sphaceloma murrayae</name>
    <dbReference type="NCBI Taxonomy" id="2082308"/>
    <lineage>
        <taxon>Eukaryota</taxon>
        <taxon>Fungi</taxon>
        <taxon>Dikarya</taxon>
        <taxon>Ascomycota</taxon>
        <taxon>Pezizomycotina</taxon>
        <taxon>Dothideomycetes</taxon>
        <taxon>Dothideomycetidae</taxon>
        <taxon>Myriangiales</taxon>
        <taxon>Elsinoaceae</taxon>
        <taxon>Sphaceloma</taxon>
    </lineage>
</organism>
<evidence type="ECO:0000256" key="2">
    <source>
        <dbReference type="ARBA" id="ARBA00022630"/>
    </source>
</evidence>
<evidence type="ECO:0000256" key="5">
    <source>
        <dbReference type="ARBA" id="ARBA00023002"/>
    </source>
</evidence>
<keyword evidence="2" id="KW-0285">Flavoprotein</keyword>
<keyword evidence="6" id="KW-0503">Monooxygenase</keyword>
<dbReference type="Proteomes" id="UP000243797">
    <property type="component" value="Unassembled WGS sequence"/>
</dbReference>
<dbReference type="SUPFAM" id="SSF51905">
    <property type="entry name" value="FAD/NAD(P)-binding domain"/>
    <property type="match status" value="1"/>
</dbReference>